<name>A0AAD9ZFE7_9LECA</name>
<evidence type="ECO:0000256" key="6">
    <source>
        <dbReference type="ARBA" id="ARBA00023295"/>
    </source>
</evidence>
<evidence type="ECO:0000313" key="12">
    <source>
        <dbReference type="EMBL" id="KAK3178126.1"/>
    </source>
</evidence>
<accession>A0AAD9ZFE7</accession>
<comment type="caution">
    <text evidence="12">The sequence shown here is derived from an EMBL/GenBank/DDBJ whole genome shotgun (WGS) entry which is preliminary data.</text>
</comment>
<reference evidence="12" key="1">
    <citation type="submission" date="2022-11" db="EMBL/GenBank/DDBJ databases">
        <title>Chromosomal genome sequence assembly and mating type (MAT) locus characterization of the leprose asexual lichenized fungus Lepraria neglecta (Nyl.) Erichsen.</title>
        <authorList>
            <person name="Allen J.L."/>
            <person name="Pfeffer B."/>
        </authorList>
    </citation>
    <scope>NUCLEOTIDE SEQUENCE</scope>
    <source>
        <strain evidence="12">Allen 5258</strain>
    </source>
</reference>
<sequence>MVASGTAAGASPPAASAVSPVAGGSAPTASGPLPDSETAPPAVFNAGTANAGTAGTAAPTMPATSPAASTPAGIAPASAPRTAASPPFPANSSTPVAAAAPAGTGSAGSGGSLQAVYYGQSANTSQVPLSQICAGNTVDIVILAFLSPFAGPGGYPKVDFGGACPAAAIPGSSATGLLNCLALAANITDCQKAGKKVFLIIGGSAGSVDIASAADASTYATNVWNIFGGGKSTVGRPFGDVKLDGFDVDTESKKPANWDTFVSSLRGNFKSDSSKTYYISAAPQCPISDASIPLEAMLNMDYVWVQFYNNGDCNVEASGFLASMTNWSKQLVDANGGGPKLLVGGPACATCGPNGYLAPSAMPSVISAVKAANLKNYGGMMVWDGAEAVENVVGGKNYMEIVRAAL</sequence>
<proteinExistence type="inferred from homology"/>
<dbReference type="PANTHER" id="PTHR45708">
    <property type="entry name" value="ENDOCHITINASE"/>
    <property type="match status" value="1"/>
</dbReference>
<keyword evidence="4" id="KW-0146">Chitin degradation</keyword>
<comment type="catalytic activity">
    <reaction evidence="1">
        <text>Random endo-hydrolysis of N-acetyl-beta-D-glucosaminide (1-&gt;4)-beta-linkages in chitin and chitodextrins.</text>
        <dbReference type="EC" id="3.2.1.14"/>
    </reaction>
</comment>
<dbReference type="GO" id="GO:0006032">
    <property type="term" value="P:chitin catabolic process"/>
    <property type="evidence" value="ECO:0007669"/>
    <property type="project" value="UniProtKB-KW"/>
</dbReference>
<evidence type="ECO:0000256" key="10">
    <source>
        <dbReference type="SAM" id="MobiDB-lite"/>
    </source>
</evidence>
<dbReference type="GO" id="GO:0008843">
    <property type="term" value="F:endochitinase activity"/>
    <property type="evidence" value="ECO:0007669"/>
    <property type="project" value="UniProtKB-EC"/>
</dbReference>
<dbReference type="InterPro" id="IPR017853">
    <property type="entry name" value="GH"/>
</dbReference>
<feature type="compositionally biased region" description="Low complexity" evidence="10">
    <location>
        <begin position="1"/>
        <end position="27"/>
    </location>
</feature>
<dbReference type="AlphaFoldDB" id="A0AAD9ZFE7"/>
<dbReference type="PROSITE" id="PS51910">
    <property type="entry name" value="GH18_2"/>
    <property type="match status" value="1"/>
</dbReference>
<dbReference type="PANTHER" id="PTHR45708:SF49">
    <property type="entry name" value="ENDOCHITINASE"/>
    <property type="match status" value="1"/>
</dbReference>
<keyword evidence="6 8" id="KW-0326">Glycosidase</keyword>
<keyword evidence="5" id="KW-0119">Carbohydrate metabolism</keyword>
<gene>
    <name evidence="12" type="ORF">OEA41_000259</name>
</gene>
<organism evidence="12 13">
    <name type="scientific">Lepraria neglecta</name>
    <dbReference type="NCBI Taxonomy" id="209136"/>
    <lineage>
        <taxon>Eukaryota</taxon>
        <taxon>Fungi</taxon>
        <taxon>Dikarya</taxon>
        <taxon>Ascomycota</taxon>
        <taxon>Pezizomycotina</taxon>
        <taxon>Lecanoromycetes</taxon>
        <taxon>OSLEUM clade</taxon>
        <taxon>Lecanoromycetidae</taxon>
        <taxon>Lecanorales</taxon>
        <taxon>Lecanorineae</taxon>
        <taxon>Stereocaulaceae</taxon>
        <taxon>Lepraria</taxon>
    </lineage>
</organism>
<dbReference type="InterPro" id="IPR001223">
    <property type="entry name" value="Glyco_hydro18_cat"/>
</dbReference>
<evidence type="ECO:0000256" key="3">
    <source>
        <dbReference type="ARBA" id="ARBA00022801"/>
    </source>
</evidence>
<feature type="domain" description="GH18" evidence="11">
    <location>
        <begin position="112"/>
        <end position="406"/>
    </location>
</feature>
<evidence type="ECO:0000313" key="13">
    <source>
        <dbReference type="Proteomes" id="UP001276659"/>
    </source>
</evidence>
<protein>
    <recommendedName>
        <fullName evidence="2">chitinase</fullName>
        <ecNumber evidence="2">3.2.1.14</ecNumber>
    </recommendedName>
</protein>
<dbReference type="EC" id="3.2.1.14" evidence="2"/>
<dbReference type="PROSITE" id="PS01095">
    <property type="entry name" value="GH18_1"/>
    <property type="match status" value="1"/>
</dbReference>
<comment type="similarity">
    <text evidence="9">Belongs to the glycosyl hydrolase 18 family.</text>
</comment>
<evidence type="ECO:0000256" key="2">
    <source>
        <dbReference type="ARBA" id="ARBA00012729"/>
    </source>
</evidence>
<dbReference type="Gene3D" id="3.20.20.80">
    <property type="entry name" value="Glycosidases"/>
    <property type="match status" value="1"/>
</dbReference>
<keyword evidence="13" id="KW-1185">Reference proteome</keyword>
<feature type="compositionally biased region" description="Low complexity" evidence="10">
    <location>
        <begin position="46"/>
        <end position="104"/>
    </location>
</feature>
<dbReference type="InterPro" id="IPR001579">
    <property type="entry name" value="Glyco_hydro_18_chit_AS"/>
</dbReference>
<dbReference type="Proteomes" id="UP001276659">
    <property type="component" value="Unassembled WGS sequence"/>
</dbReference>
<dbReference type="SUPFAM" id="SSF51445">
    <property type="entry name" value="(Trans)glycosidases"/>
    <property type="match status" value="1"/>
</dbReference>
<evidence type="ECO:0000256" key="7">
    <source>
        <dbReference type="ARBA" id="ARBA00023326"/>
    </source>
</evidence>
<evidence type="ECO:0000259" key="11">
    <source>
        <dbReference type="PROSITE" id="PS51910"/>
    </source>
</evidence>
<dbReference type="EMBL" id="JASNWA010000003">
    <property type="protein sequence ID" value="KAK3178126.1"/>
    <property type="molecule type" value="Genomic_DNA"/>
</dbReference>
<evidence type="ECO:0000256" key="9">
    <source>
        <dbReference type="RuleBase" id="RU004453"/>
    </source>
</evidence>
<evidence type="ECO:0000256" key="5">
    <source>
        <dbReference type="ARBA" id="ARBA00023277"/>
    </source>
</evidence>
<keyword evidence="3 8" id="KW-0378">Hydrolase</keyword>
<evidence type="ECO:0000256" key="4">
    <source>
        <dbReference type="ARBA" id="ARBA00023024"/>
    </source>
</evidence>
<feature type="region of interest" description="Disordered" evidence="10">
    <location>
        <begin position="1"/>
        <end position="104"/>
    </location>
</feature>
<evidence type="ECO:0000256" key="1">
    <source>
        <dbReference type="ARBA" id="ARBA00000822"/>
    </source>
</evidence>
<dbReference type="GO" id="GO:0000272">
    <property type="term" value="P:polysaccharide catabolic process"/>
    <property type="evidence" value="ECO:0007669"/>
    <property type="project" value="UniProtKB-KW"/>
</dbReference>
<dbReference type="InterPro" id="IPR050542">
    <property type="entry name" value="Glycosyl_Hydrlase18_Chitinase"/>
</dbReference>
<evidence type="ECO:0000256" key="8">
    <source>
        <dbReference type="RuleBase" id="RU000489"/>
    </source>
</evidence>
<dbReference type="Pfam" id="PF00704">
    <property type="entry name" value="Glyco_hydro_18"/>
    <property type="match status" value="1"/>
</dbReference>
<dbReference type="GO" id="GO:0005576">
    <property type="term" value="C:extracellular region"/>
    <property type="evidence" value="ECO:0007669"/>
    <property type="project" value="TreeGrafter"/>
</dbReference>
<keyword evidence="7" id="KW-0624">Polysaccharide degradation</keyword>